<feature type="transmembrane region" description="Helical" evidence="6">
    <location>
        <begin position="242"/>
        <end position="266"/>
    </location>
</feature>
<accession>A0AAJ0FFK4</accession>
<feature type="transmembrane region" description="Helical" evidence="6">
    <location>
        <begin position="204"/>
        <end position="222"/>
    </location>
</feature>
<evidence type="ECO:0000256" key="5">
    <source>
        <dbReference type="ARBA" id="ARBA00038359"/>
    </source>
</evidence>
<feature type="domain" description="Rhodopsin" evidence="7">
    <location>
        <begin position="28"/>
        <end position="267"/>
    </location>
</feature>
<name>A0AAJ0FFK4_9PEZI</name>
<organism evidence="8 9">
    <name type="scientific">Phialemonium atrogriseum</name>
    <dbReference type="NCBI Taxonomy" id="1093897"/>
    <lineage>
        <taxon>Eukaryota</taxon>
        <taxon>Fungi</taxon>
        <taxon>Dikarya</taxon>
        <taxon>Ascomycota</taxon>
        <taxon>Pezizomycotina</taxon>
        <taxon>Sordariomycetes</taxon>
        <taxon>Sordariomycetidae</taxon>
        <taxon>Cephalothecales</taxon>
        <taxon>Cephalothecaceae</taxon>
        <taxon>Phialemonium</taxon>
    </lineage>
</organism>
<dbReference type="GeneID" id="85307327"/>
<keyword evidence="4 6" id="KW-0472">Membrane</keyword>
<dbReference type="Pfam" id="PF20684">
    <property type="entry name" value="Fung_rhodopsin"/>
    <property type="match status" value="1"/>
</dbReference>
<evidence type="ECO:0000259" key="7">
    <source>
        <dbReference type="Pfam" id="PF20684"/>
    </source>
</evidence>
<feature type="transmembrane region" description="Helical" evidence="6">
    <location>
        <begin position="167"/>
        <end position="192"/>
    </location>
</feature>
<evidence type="ECO:0000256" key="3">
    <source>
        <dbReference type="ARBA" id="ARBA00022989"/>
    </source>
</evidence>
<feature type="transmembrane region" description="Helical" evidence="6">
    <location>
        <begin position="86"/>
        <end position="111"/>
    </location>
</feature>
<dbReference type="InterPro" id="IPR052337">
    <property type="entry name" value="SAT4-like"/>
</dbReference>
<evidence type="ECO:0000313" key="8">
    <source>
        <dbReference type="EMBL" id="KAK1765582.1"/>
    </source>
</evidence>
<dbReference type="AlphaFoldDB" id="A0AAJ0FFK4"/>
<dbReference type="PANTHER" id="PTHR33048">
    <property type="entry name" value="PTH11-LIKE INTEGRAL MEMBRANE PROTEIN (AFU_ORTHOLOGUE AFUA_5G11245)"/>
    <property type="match status" value="1"/>
</dbReference>
<gene>
    <name evidence="8" type="ORF">QBC33DRAFT_425451</name>
</gene>
<reference evidence="8" key="1">
    <citation type="submission" date="2023-06" db="EMBL/GenBank/DDBJ databases">
        <title>Genome-scale phylogeny and comparative genomics of the fungal order Sordariales.</title>
        <authorList>
            <consortium name="Lawrence Berkeley National Laboratory"/>
            <person name="Hensen N."/>
            <person name="Bonometti L."/>
            <person name="Westerberg I."/>
            <person name="Brannstrom I.O."/>
            <person name="Guillou S."/>
            <person name="Cros-Aarteil S."/>
            <person name="Calhoun S."/>
            <person name="Haridas S."/>
            <person name="Kuo A."/>
            <person name="Mondo S."/>
            <person name="Pangilinan J."/>
            <person name="Riley R."/>
            <person name="Labutti K."/>
            <person name="Andreopoulos B."/>
            <person name="Lipzen A."/>
            <person name="Chen C."/>
            <person name="Yanf M."/>
            <person name="Daum C."/>
            <person name="Ng V."/>
            <person name="Clum A."/>
            <person name="Steindorff A."/>
            <person name="Ohm R."/>
            <person name="Martin F."/>
            <person name="Silar P."/>
            <person name="Natvig D."/>
            <person name="Lalanne C."/>
            <person name="Gautier V."/>
            <person name="Ament-Velasquez S.L."/>
            <person name="Kruys A."/>
            <person name="Hutchinson M.I."/>
            <person name="Powell A.J."/>
            <person name="Barry K."/>
            <person name="Miller A.N."/>
            <person name="Grigoriev I.V."/>
            <person name="Debuchy R."/>
            <person name="Gladieux P."/>
            <person name="Thoren M.H."/>
            <person name="Johannesson H."/>
        </authorList>
    </citation>
    <scope>NUCLEOTIDE SEQUENCE</scope>
    <source>
        <strain evidence="8">8032-3</strain>
    </source>
</reference>
<comment type="caution">
    <text evidence="8">The sequence shown here is derived from an EMBL/GenBank/DDBJ whole genome shotgun (WGS) entry which is preliminary data.</text>
</comment>
<comment type="similarity">
    <text evidence="5">Belongs to the SAT4 family.</text>
</comment>
<evidence type="ECO:0000256" key="2">
    <source>
        <dbReference type="ARBA" id="ARBA00022692"/>
    </source>
</evidence>
<sequence length="280" mass="30662">MDGTDDQGQKILISTWILLVLSAAFLLARLYCKWTAHRGFWWDDHVLILSWLALLGTVLTTTWSVPHGLGQHESALAPTSLPPLSLAANLTATLSIVAAVWSKTSFALTLLRVTRGSPARRALLWFIVVSANVAMGLNALFIWVRCLPVARSWNSTVQGTCWPDKVYLAYGMFAAGYSAATDFVLALLPWQMVWKLQMKGKEKVGVAVAMSMGIFAGVTSIVKTLEIPALAAGDFTYNLTGLIIWGTAESAVTIMAASIPVLRTLFRDLRVSNRRRSNDH</sequence>
<keyword evidence="2 6" id="KW-0812">Transmembrane</keyword>
<feature type="transmembrane region" description="Helical" evidence="6">
    <location>
        <begin position="44"/>
        <end position="66"/>
    </location>
</feature>
<feature type="transmembrane region" description="Helical" evidence="6">
    <location>
        <begin position="123"/>
        <end position="144"/>
    </location>
</feature>
<comment type="subcellular location">
    <subcellularLocation>
        <location evidence="1">Membrane</location>
        <topology evidence="1">Multi-pass membrane protein</topology>
    </subcellularLocation>
</comment>
<dbReference type="PANTHER" id="PTHR33048:SF42">
    <property type="entry name" value="INTEGRAL MEMBRANE PROTEIN"/>
    <property type="match status" value="1"/>
</dbReference>
<evidence type="ECO:0000256" key="6">
    <source>
        <dbReference type="SAM" id="Phobius"/>
    </source>
</evidence>
<proteinExistence type="inferred from homology"/>
<evidence type="ECO:0000256" key="1">
    <source>
        <dbReference type="ARBA" id="ARBA00004141"/>
    </source>
</evidence>
<dbReference type="GO" id="GO:0016020">
    <property type="term" value="C:membrane"/>
    <property type="evidence" value="ECO:0007669"/>
    <property type="project" value="UniProtKB-SubCell"/>
</dbReference>
<dbReference type="EMBL" id="MU839014">
    <property type="protein sequence ID" value="KAK1765582.1"/>
    <property type="molecule type" value="Genomic_DNA"/>
</dbReference>
<dbReference type="Proteomes" id="UP001244011">
    <property type="component" value="Unassembled WGS sequence"/>
</dbReference>
<dbReference type="RefSeq" id="XP_060281795.1">
    <property type="nucleotide sequence ID" value="XM_060424140.1"/>
</dbReference>
<evidence type="ECO:0000256" key="4">
    <source>
        <dbReference type="ARBA" id="ARBA00023136"/>
    </source>
</evidence>
<keyword evidence="9" id="KW-1185">Reference proteome</keyword>
<feature type="non-terminal residue" evidence="8">
    <location>
        <position position="280"/>
    </location>
</feature>
<keyword evidence="3 6" id="KW-1133">Transmembrane helix</keyword>
<dbReference type="InterPro" id="IPR049326">
    <property type="entry name" value="Rhodopsin_dom_fungi"/>
</dbReference>
<protein>
    <recommendedName>
        <fullName evidence="7">Rhodopsin domain-containing protein</fullName>
    </recommendedName>
</protein>
<evidence type="ECO:0000313" key="9">
    <source>
        <dbReference type="Proteomes" id="UP001244011"/>
    </source>
</evidence>
<feature type="transmembrane region" description="Helical" evidence="6">
    <location>
        <begin position="12"/>
        <end position="32"/>
    </location>
</feature>